<dbReference type="PANTHER" id="PTHR10000">
    <property type="entry name" value="PHOSPHOSERINE PHOSPHATASE"/>
    <property type="match status" value="1"/>
</dbReference>
<dbReference type="NCBIfam" id="TIGR00099">
    <property type="entry name" value="Cof-subfamily"/>
    <property type="match status" value="1"/>
</dbReference>
<dbReference type="RefSeq" id="WP_165874488.1">
    <property type="nucleotide sequence ID" value="NZ_SMAA01000011.1"/>
</dbReference>
<protein>
    <recommendedName>
        <fullName evidence="3">Cof subfamily protein (Haloacid dehalogenase superfamily)/HAD superfamily hydrolase (TIGR01484 family)</fullName>
    </recommendedName>
</protein>
<dbReference type="AlphaFoldDB" id="A0A4R3K5R3"/>
<dbReference type="InterPro" id="IPR036412">
    <property type="entry name" value="HAD-like_sf"/>
</dbReference>
<name>A0A4R3K5R3_9FIRM</name>
<dbReference type="Pfam" id="PF08282">
    <property type="entry name" value="Hydrolase_3"/>
    <property type="match status" value="1"/>
</dbReference>
<dbReference type="NCBIfam" id="TIGR01484">
    <property type="entry name" value="HAD-SF-IIB"/>
    <property type="match status" value="1"/>
</dbReference>
<dbReference type="SFLD" id="SFLDG01140">
    <property type="entry name" value="C2.B:_Phosphomannomutase_and_P"/>
    <property type="match status" value="1"/>
</dbReference>
<dbReference type="GO" id="GO:0005829">
    <property type="term" value="C:cytosol"/>
    <property type="evidence" value="ECO:0007669"/>
    <property type="project" value="TreeGrafter"/>
</dbReference>
<dbReference type="PANTHER" id="PTHR10000:SF8">
    <property type="entry name" value="HAD SUPERFAMILY HYDROLASE-LIKE, TYPE 3"/>
    <property type="match status" value="1"/>
</dbReference>
<evidence type="ECO:0000313" key="1">
    <source>
        <dbReference type="EMBL" id="TCS78184.1"/>
    </source>
</evidence>
<dbReference type="Proteomes" id="UP000295188">
    <property type="component" value="Unassembled WGS sequence"/>
</dbReference>
<dbReference type="Gene3D" id="3.40.50.1000">
    <property type="entry name" value="HAD superfamily/HAD-like"/>
    <property type="match status" value="1"/>
</dbReference>
<proteinExistence type="predicted"/>
<dbReference type="EMBL" id="SMAA01000011">
    <property type="protein sequence ID" value="TCS78184.1"/>
    <property type="molecule type" value="Genomic_DNA"/>
</dbReference>
<dbReference type="InterPro" id="IPR006379">
    <property type="entry name" value="HAD-SF_hydro_IIB"/>
</dbReference>
<dbReference type="PROSITE" id="PS01228">
    <property type="entry name" value="COF_1"/>
    <property type="match status" value="1"/>
</dbReference>
<dbReference type="GO" id="GO:0016791">
    <property type="term" value="F:phosphatase activity"/>
    <property type="evidence" value="ECO:0007669"/>
    <property type="project" value="UniProtKB-ARBA"/>
</dbReference>
<reference evidence="1 2" key="1">
    <citation type="submission" date="2019-03" db="EMBL/GenBank/DDBJ databases">
        <title>Genomic Encyclopedia of Type Strains, Phase IV (KMG-IV): sequencing the most valuable type-strain genomes for metagenomic binning, comparative biology and taxonomic classification.</title>
        <authorList>
            <person name="Goeker M."/>
        </authorList>
    </citation>
    <scope>NUCLEOTIDE SEQUENCE [LARGE SCALE GENOMIC DNA]</scope>
    <source>
        <strain evidence="1 2">DSM 20467</strain>
    </source>
</reference>
<organism evidence="1 2">
    <name type="scientific">Pectinatus cerevisiiphilus</name>
    <dbReference type="NCBI Taxonomy" id="86956"/>
    <lineage>
        <taxon>Bacteria</taxon>
        <taxon>Bacillati</taxon>
        <taxon>Bacillota</taxon>
        <taxon>Negativicutes</taxon>
        <taxon>Selenomonadales</taxon>
        <taxon>Selenomonadaceae</taxon>
        <taxon>Pectinatus</taxon>
    </lineage>
</organism>
<accession>A0A4R3K5R3</accession>
<evidence type="ECO:0000313" key="2">
    <source>
        <dbReference type="Proteomes" id="UP000295188"/>
    </source>
</evidence>
<dbReference type="GO" id="GO:0000287">
    <property type="term" value="F:magnesium ion binding"/>
    <property type="evidence" value="ECO:0007669"/>
    <property type="project" value="TreeGrafter"/>
</dbReference>
<dbReference type="InterPro" id="IPR000150">
    <property type="entry name" value="Cof"/>
</dbReference>
<dbReference type="CDD" id="cd07516">
    <property type="entry name" value="HAD_Pase"/>
    <property type="match status" value="1"/>
</dbReference>
<dbReference type="InterPro" id="IPR023214">
    <property type="entry name" value="HAD_sf"/>
</dbReference>
<sequence length="267" mass="29548">MLFKIVFSDIDGTLLNSQHELLPSTLKAIHRLREKNILFVPISARMPKAIVPILKELAVKAPIISYNGALILSAENEQLFSQKPAEQNCLSILKDIRTQWPQIVINYYCADDWYVEDLSDRLVKEEAAITGVTPLEASFQVLLNSGKLPHKLLCMCPPAICQQMEDVLTPCYPDFNIIRSSPTLLEIIDKSVSKAHAVKKFMELYNIPASQAIAFGDNYNDLDMLSTVGMGIAMGNAPLKVKTAAAQITSSNDADGIYNALRAIKLL</sequence>
<dbReference type="PROSITE" id="PS01229">
    <property type="entry name" value="COF_2"/>
    <property type="match status" value="1"/>
</dbReference>
<comment type="caution">
    <text evidence="1">The sequence shown here is derived from an EMBL/GenBank/DDBJ whole genome shotgun (WGS) entry which is preliminary data.</text>
</comment>
<keyword evidence="2" id="KW-1185">Reference proteome</keyword>
<gene>
    <name evidence="1" type="ORF">EDC37_11141</name>
</gene>
<dbReference type="SUPFAM" id="SSF56784">
    <property type="entry name" value="HAD-like"/>
    <property type="match status" value="1"/>
</dbReference>
<evidence type="ECO:0008006" key="3">
    <source>
        <dbReference type="Google" id="ProtNLM"/>
    </source>
</evidence>
<dbReference type="Gene3D" id="3.30.1240.10">
    <property type="match status" value="1"/>
</dbReference>
<dbReference type="SFLD" id="SFLDS00003">
    <property type="entry name" value="Haloacid_Dehalogenase"/>
    <property type="match status" value="1"/>
</dbReference>